<organism evidence="10 11">
    <name type="scientific">Sulfobacillus harzensis</name>
    <dbReference type="NCBI Taxonomy" id="2729629"/>
    <lineage>
        <taxon>Bacteria</taxon>
        <taxon>Bacillati</taxon>
        <taxon>Bacillota</taxon>
        <taxon>Clostridia</taxon>
        <taxon>Eubacteriales</taxon>
        <taxon>Clostridiales Family XVII. Incertae Sedis</taxon>
        <taxon>Sulfobacillus</taxon>
    </lineage>
</organism>
<protein>
    <recommendedName>
        <fullName evidence="3">Heme exporter protein C</fullName>
    </recommendedName>
</protein>
<evidence type="ECO:0000256" key="4">
    <source>
        <dbReference type="ARBA" id="ARBA00022692"/>
    </source>
</evidence>
<proteinExistence type="inferred from homology"/>
<evidence type="ECO:0000259" key="9">
    <source>
        <dbReference type="Pfam" id="PF01578"/>
    </source>
</evidence>
<feature type="transmembrane region" description="Helical" evidence="8">
    <location>
        <begin position="59"/>
        <end position="83"/>
    </location>
</feature>
<evidence type="ECO:0000313" key="10">
    <source>
        <dbReference type="EMBL" id="NMP23580.1"/>
    </source>
</evidence>
<reference evidence="10 11" key="1">
    <citation type="submission" date="2020-04" db="EMBL/GenBank/DDBJ databases">
        <authorList>
            <person name="Zhang R."/>
            <person name="Schippers A."/>
        </authorList>
    </citation>
    <scope>NUCLEOTIDE SEQUENCE [LARGE SCALE GENOMIC DNA]</scope>
    <source>
        <strain evidence="10 11">DSM 109850</strain>
    </source>
</reference>
<feature type="transmembrane region" description="Helical" evidence="8">
    <location>
        <begin position="165"/>
        <end position="185"/>
    </location>
</feature>
<comment type="subcellular location">
    <subcellularLocation>
        <location evidence="1">Membrane</location>
        <topology evidence="1">Multi-pass membrane protein</topology>
    </subcellularLocation>
</comment>
<evidence type="ECO:0000256" key="3">
    <source>
        <dbReference type="ARBA" id="ARBA00016463"/>
    </source>
</evidence>
<accession>A0A7Y0L6Y6</accession>
<comment type="caution">
    <text evidence="10">The sequence shown here is derived from an EMBL/GenBank/DDBJ whole genome shotgun (WGS) entry which is preliminary data.</text>
</comment>
<feature type="transmembrane region" description="Helical" evidence="8">
    <location>
        <begin position="25"/>
        <end position="52"/>
    </location>
</feature>
<dbReference type="EMBL" id="JABBVZ010000057">
    <property type="protein sequence ID" value="NMP23580.1"/>
    <property type="molecule type" value="Genomic_DNA"/>
</dbReference>
<evidence type="ECO:0000256" key="6">
    <source>
        <dbReference type="ARBA" id="ARBA00022989"/>
    </source>
</evidence>
<keyword evidence="11" id="KW-1185">Reference proteome</keyword>
<dbReference type="InterPro" id="IPR002541">
    <property type="entry name" value="Cyt_c_assembly"/>
</dbReference>
<keyword evidence="7 8" id="KW-0472">Membrane</keyword>
<dbReference type="InterPro" id="IPR003557">
    <property type="entry name" value="Cyt_c_biogenesis_CcmC"/>
</dbReference>
<evidence type="ECO:0000256" key="8">
    <source>
        <dbReference type="SAM" id="Phobius"/>
    </source>
</evidence>
<evidence type="ECO:0000256" key="7">
    <source>
        <dbReference type="ARBA" id="ARBA00023136"/>
    </source>
</evidence>
<keyword evidence="4 8" id="KW-0812">Transmembrane</keyword>
<evidence type="ECO:0000256" key="1">
    <source>
        <dbReference type="ARBA" id="ARBA00004141"/>
    </source>
</evidence>
<dbReference type="InterPro" id="IPR045062">
    <property type="entry name" value="Cyt_c_biogenesis_CcsA/CcmC"/>
</dbReference>
<keyword evidence="6 8" id="KW-1133">Transmembrane helix</keyword>
<sequence>MGVALYLNFVGTPDDRILGASQRIFYVHMGTATTAGLAFTVTAACSILYLVTKNLAFDVVAAASAEIGTVFTTMLLVTGVLWGRAAWGVWWTWDPRLTATVILWVLFLAYLLVRGWTESVEPRARLSAVLALAAYVDVPIDYMTIRWWKSIHPVVITSHGIQMAPVMVLAMFVSMAAMLALYGAWMQLRVRLGRVESGLDVLKQRLRSRMEE</sequence>
<comment type="similarity">
    <text evidence="2">Belongs to the CcmC/CycZ/HelC family.</text>
</comment>
<dbReference type="PRINTS" id="PR01386">
    <property type="entry name" value="CCMCBIOGNSIS"/>
</dbReference>
<feature type="transmembrane region" description="Helical" evidence="8">
    <location>
        <begin position="125"/>
        <end position="145"/>
    </location>
</feature>
<evidence type="ECO:0000256" key="5">
    <source>
        <dbReference type="ARBA" id="ARBA00022748"/>
    </source>
</evidence>
<dbReference type="GO" id="GO:0020037">
    <property type="term" value="F:heme binding"/>
    <property type="evidence" value="ECO:0007669"/>
    <property type="project" value="InterPro"/>
</dbReference>
<keyword evidence="5" id="KW-0201">Cytochrome c-type biogenesis</keyword>
<gene>
    <name evidence="10" type="primary">ccsA</name>
    <name evidence="10" type="ORF">HIJ39_14640</name>
</gene>
<dbReference type="PANTHER" id="PTHR30071:SF1">
    <property type="entry name" value="CYTOCHROME B_B6 PROTEIN-RELATED"/>
    <property type="match status" value="1"/>
</dbReference>
<dbReference type="Proteomes" id="UP000533476">
    <property type="component" value="Unassembled WGS sequence"/>
</dbReference>
<dbReference type="Pfam" id="PF01578">
    <property type="entry name" value="Cytochrom_C_asm"/>
    <property type="match status" value="1"/>
</dbReference>
<dbReference type="GO" id="GO:0005886">
    <property type="term" value="C:plasma membrane"/>
    <property type="evidence" value="ECO:0007669"/>
    <property type="project" value="TreeGrafter"/>
</dbReference>
<evidence type="ECO:0000256" key="2">
    <source>
        <dbReference type="ARBA" id="ARBA00005840"/>
    </source>
</evidence>
<dbReference type="GO" id="GO:0015232">
    <property type="term" value="F:heme transmembrane transporter activity"/>
    <property type="evidence" value="ECO:0007669"/>
    <property type="project" value="InterPro"/>
</dbReference>
<evidence type="ECO:0000313" key="11">
    <source>
        <dbReference type="Proteomes" id="UP000533476"/>
    </source>
</evidence>
<feature type="transmembrane region" description="Helical" evidence="8">
    <location>
        <begin position="95"/>
        <end position="113"/>
    </location>
</feature>
<dbReference type="PANTHER" id="PTHR30071">
    <property type="entry name" value="HEME EXPORTER PROTEIN C"/>
    <property type="match status" value="1"/>
</dbReference>
<name>A0A7Y0L6Y6_9FIRM</name>
<feature type="domain" description="Cytochrome c assembly protein" evidence="9">
    <location>
        <begin position="17"/>
        <end position="151"/>
    </location>
</feature>
<dbReference type="GO" id="GO:0017004">
    <property type="term" value="P:cytochrome complex assembly"/>
    <property type="evidence" value="ECO:0007669"/>
    <property type="project" value="UniProtKB-KW"/>
</dbReference>
<dbReference type="AlphaFoldDB" id="A0A7Y0L6Y6"/>